<evidence type="ECO:0000313" key="1">
    <source>
        <dbReference type="EMBL" id="KAI3692607.1"/>
    </source>
</evidence>
<dbReference type="Proteomes" id="UP001055879">
    <property type="component" value="Linkage Group LG11"/>
</dbReference>
<reference evidence="1 2" key="2">
    <citation type="journal article" date="2022" name="Mol. Ecol. Resour.">
        <title>The genomes of chicory, endive, great burdock and yacon provide insights into Asteraceae paleo-polyploidization history and plant inulin production.</title>
        <authorList>
            <person name="Fan W."/>
            <person name="Wang S."/>
            <person name="Wang H."/>
            <person name="Wang A."/>
            <person name="Jiang F."/>
            <person name="Liu H."/>
            <person name="Zhao H."/>
            <person name="Xu D."/>
            <person name="Zhang Y."/>
        </authorList>
    </citation>
    <scope>NUCLEOTIDE SEQUENCE [LARGE SCALE GENOMIC DNA]</scope>
    <source>
        <strain evidence="2">cv. Niubang</strain>
    </source>
</reference>
<organism evidence="1 2">
    <name type="scientific">Arctium lappa</name>
    <name type="common">Greater burdock</name>
    <name type="synonym">Lappa major</name>
    <dbReference type="NCBI Taxonomy" id="4217"/>
    <lineage>
        <taxon>Eukaryota</taxon>
        <taxon>Viridiplantae</taxon>
        <taxon>Streptophyta</taxon>
        <taxon>Embryophyta</taxon>
        <taxon>Tracheophyta</taxon>
        <taxon>Spermatophyta</taxon>
        <taxon>Magnoliopsida</taxon>
        <taxon>eudicotyledons</taxon>
        <taxon>Gunneridae</taxon>
        <taxon>Pentapetalae</taxon>
        <taxon>asterids</taxon>
        <taxon>campanulids</taxon>
        <taxon>Asterales</taxon>
        <taxon>Asteraceae</taxon>
        <taxon>Carduoideae</taxon>
        <taxon>Cardueae</taxon>
        <taxon>Arctiinae</taxon>
        <taxon>Arctium</taxon>
    </lineage>
</organism>
<dbReference type="EMBL" id="CM042057">
    <property type="protein sequence ID" value="KAI3692607.1"/>
    <property type="molecule type" value="Genomic_DNA"/>
</dbReference>
<protein>
    <submittedName>
        <fullName evidence="1">Uncharacterized protein</fullName>
    </submittedName>
</protein>
<reference evidence="2" key="1">
    <citation type="journal article" date="2022" name="Mol. Ecol. Resour.">
        <title>The genomes of chicory, endive, great burdock and yacon provide insights into Asteraceae palaeo-polyploidization history and plant inulin production.</title>
        <authorList>
            <person name="Fan W."/>
            <person name="Wang S."/>
            <person name="Wang H."/>
            <person name="Wang A."/>
            <person name="Jiang F."/>
            <person name="Liu H."/>
            <person name="Zhao H."/>
            <person name="Xu D."/>
            <person name="Zhang Y."/>
        </authorList>
    </citation>
    <scope>NUCLEOTIDE SEQUENCE [LARGE SCALE GENOMIC DNA]</scope>
    <source>
        <strain evidence="2">cv. Niubang</strain>
    </source>
</reference>
<keyword evidence="2" id="KW-1185">Reference proteome</keyword>
<gene>
    <name evidence="1" type="ORF">L6452_32427</name>
</gene>
<evidence type="ECO:0000313" key="2">
    <source>
        <dbReference type="Proteomes" id="UP001055879"/>
    </source>
</evidence>
<proteinExistence type="predicted"/>
<sequence>MQPDSTPAILPPSIDSAHNTANHAVGSSIQSAHATPHADDSTDHHAVGPSVHAAHNITGPSAHANGSTDPHAVGLSVQSAHAAPYTTNPLPPHYHQRTILLSTYSLP</sequence>
<name>A0ACB8Z4Y6_ARCLA</name>
<comment type="caution">
    <text evidence="1">The sequence shown here is derived from an EMBL/GenBank/DDBJ whole genome shotgun (WGS) entry which is preliminary data.</text>
</comment>
<accession>A0ACB8Z4Y6</accession>